<keyword evidence="2" id="KW-1185">Reference proteome</keyword>
<dbReference type="EMBL" id="AFHG01000052">
    <property type="protein sequence ID" value="EGK71174.1"/>
    <property type="molecule type" value="Genomic_DNA"/>
</dbReference>
<gene>
    <name evidence="1" type="ORF">METUNv1_02561</name>
</gene>
<evidence type="ECO:0000313" key="1">
    <source>
        <dbReference type="EMBL" id="EGK71174.1"/>
    </source>
</evidence>
<proteinExistence type="predicted"/>
<dbReference type="Proteomes" id="UP000005019">
    <property type="component" value="Unassembled WGS sequence"/>
</dbReference>
<reference evidence="1 2" key="1">
    <citation type="journal article" date="2011" name="J. Bacteriol.">
        <title>Genome sequence of Methyloversatilis universalis FAM5T, a methylotrophic representative of the order Rhodocyclales.</title>
        <authorList>
            <person name="Kittichotirat W."/>
            <person name="Good N.M."/>
            <person name="Hall R."/>
            <person name="Bringel F."/>
            <person name="Lajus A."/>
            <person name="Medigue C."/>
            <person name="Smalley N.E."/>
            <person name="Beck D."/>
            <person name="Bumgarner R."/>
            <person name="Vuilleumier S."/>
            <person name="Kalyuzhnaya M.G."/>
        </authorList>
    </citation>
    <scope>NUCLEOTIDE SEQUENCE [LARGE SCALE GENOMIC DNA]</scope>
    <source>
        <strain evidence="2">ATCC BAA-1314 / JCM 13912 / FAM5</strain>
    </source>
</reference>
<protein>
    <submittedName>
        <fullName evidence="1">Uncharacterized protein</fullName>
    </submittedName>
</protein>
<name>F5RE43_METUF</name>
<organism evidence="1 2">
    <name type="scientific">Methyloversatilis universalis (strain ATCC BAA-1314 / DSM 25237 / JCM 13912 / CCUG 52030 / FAM5)</name>
    <dbReference type="NCBI Taxonomy" id="1000565"/>
    <lineage>
        <taxon>Bacteria</taxon>
        <taxon>Pseudomonadati</taxon>
        <taxon>Pseudomonadota</taxon>
        <taxon>Betaproteobacteria</taxon>
        <taxon>Nitrosomonadales</taxon>
        <taxon>Sterolibacteriaceae</taxon>
        <taxon>Methyloversatilis</taxon>
    </lineage>
</organism>
<evidence type="ECO:0000313" key="2">
    <source>
        <dbReference type="Proteomes" id="UP000005019"/>
    </source>
</evidence>
<comment type="caution">
    <text evidence="1">The sequence shown here is derived from an EMBL/GenBank/DDBJ whole genome shotgun (WGS) entry which is preliminary data.</text>
</comment>
<accession>F5RE43</accession>
<sequence length="59" mass="6615">MISEVEHGLKYAAFSSKLQPGHFGHTGRNHTGFAHHRVVGEAARLQLGIPADEQRWPRQ</sequence>
<dbReference type="AlphaFoldDB" id="F5RE43"/>